<keyword evidence="3" id="KW-1185">Reference proteome</keyword>
<dbReference type="AlphaFoldDB" id="A0A3D8SID5"/>
<evidence type="ECO:0000313" key="2">
    <source>
        <dbReference type="EMBL" id="RDW86056.1"/>
    </source>
</evidence>
<sequence>MFRLLPLPLRPRVRESDAYDDFLSHSGLTCTNTSCTICTSLARLAAFHRTSTSDIDISASGLIAPDMNAAPDAEGWEHVDAAEGEPDVVSEGETDVDGESSGAISPWEGESDDEDESGSGSGSPPSSDGEEQVQELDNPPPVITFKPSLPSKESEPDDEDGEGGQTQGIPSRIPGRTKGKVGSGAGEVQVGPASATQTANRESPTWDPAGTVIAGAISFWGVYKGKKAREWEC</sequence>
<feature type="region of interest" description="Disordered" evidence="1">
    <location>
        <begin position="83"/>
        <end position="208"/>
    </location>
</feature>
<gene>
    <name evidence="2" type="ORF">DSM5745_02698</name>
</gene>
<evidence type="ECO:0000256" key="1">
    <source>
        <dbReference type="SAM" id="MobiDB-lite"/>
    </source>
</evidence>
<feature type="compositionally biased region" description="Acidic residues" evidence="1">
    <location>
        <begin position="83"/>
        <end position="98"/>
    </location>
</feature>
<name>A0A3D8SID5_9EURO</name>
<dbReference type="GeneID" id="38113068"/>
<comment type="caution">
    <text evidence="2">The sequence shown here is derived from an EMBL/GenBank/DDBJ whole genome shotgun (WGS) entry which is preliminary data.</text>
</comment>
<dbReference type="RefSeq" id="XP_026605580.1">
    <property type="nucleotide sequence ID" value="XM_026744714.1"/>
</dbReference>
<dbReference type="EMBL" id="PVWQ01000003">
    <property type="protein sequence ID" value="RDW86056.1"/>
    <property type="molecule type" value="Genomic_DNA"/>
</dbReference>
<reference evidence="2 3" key="1">
    <citation type="journal article" date="2018" name="IMA Fungus">
        <title>IMA Genome-F 9: Draft genome sequence of Annulohypoxylon stygium, Aspergillus mulundensis, Berkeleyomyces basicola (syn. Thielaviopsis basicola), Ceratocystis smalleyi, two Cercospora beticola strains, Coleophoma cylindrospora, Fusarium fracticaudum, Phialophora cf. hyalina, and Morchella septimelata.</title>
        <authorList>
            <person name="Wingfield B.D."/>
            <person name="Bills G.F."/>
            <person name="Dong Y."/>
            <person name="Huang W."/>
            <person name="Nel W.J."/>
            <person name="Swalarsk-Parry B.S."/>
            <person name="Vaghefi N."/>
            <person name="Wilken P.M."/>
            <person name="An Z."/>
            <person name="de Beer Z.W."/>
            <person name="De Vos L."/>
            <person name="Chen L."/>
            <person name="Duong T.A."/>
            <person name="Gao Y."/>
            <person name="Hammerbacher A."/>
            <person name="Kikkert J.R."/>
            <person name="Li Y."/>
            <person name="Li H."/>
            <person name="Li K."/>
            <person name="Li Q."/>
            <person name="Liu X."/>
            <person name="Ma X."/>
            <person name="Naidoo K."/>
            <person name="Pethybridge S.J."/>
            <person name="Sun J."/>
            <person name="Steenkamp E.T."/>
            <person name="van der Nest M.A."/>
            <person name="van Wyk S."/>
            <person name="Wingfield M.J."/>
            <person name="Xiong C."/>
            <person name="Yue Q."/>
            <person name="Zhang X."/>
        </authorList>
    </citation>
    <scope>NUCLEOTIDE SEQUENCE [LARGE SCALE GENOMIC DNA]</scope>
    <source>
        <strain evidence="2 3">DSM 5745</strain>
    </source>
</reference>
<organism evidence="2 3">
    <name type="scientific">Aspergillus mulundensis</name>
    <dbReference type="NCBI Taxonomy" id="1810919"/>
    <lineage>
        <taxon>Eukaryota</taxon>
        <taxon>Fungi</taxon>
        <taxon>Dikarya</taxon>
        <taxon>Ascomycota</taxon>
        <taxon>Pezizomycotina</taxon>
        <taxon>Eurotiomycetes</taxon>
        <taxon>Eurotiomycetidae</taxon>
        <taxon>Eurotiales</taxon>
        <taxon>Aspergillaceae</taxon>
        <taxon>Aspergillus</taxon>
        <taxon>Aspergillus subgen. Nidulantes</taxon>
    </lineage>
</organism>
<evidence type="ECO:0000313" key="3">
    <source>
        <dbReference type="Proteomes" id="UP000256690"/>
    </source>
</evidence>
<dbReference type="Proteomes" id="UP000256690">
    <property type="component" value="Unassembled WGS sequence"/>
</dbReference>
<feature type="compositionally biased region" description="Polar residues" evidence="1">
    <location>
        <begin position="194"/>
        <end position="203"/>
    </location>
</feature>
<proteinExistence type="predicted"/>
<protein>
    <submittedName>
        <fullName evidence="2">Uncharacterized protein</fullName>
    </submittedName>
</protein>
<accession>A0A3D8SID5</accession>